<feature type="non-terminal residue" evidence="2">
    <location>
        <position position="1"/>
    </location>
</feature>
<dbReference type="Proteomes" id="UP001176940">
    <property type="component" value="Unassembled WGS sequence"/>
</dbReference>
<dbReference type="PANTHER" id="PTHR21301">
    <property type="entry name" value="REVERSE TRANSCRIPTASE"/>
    <property type="match status" value="1"/>
</dbReference>
<comment type="caution">
    <text evidence="2">The sequence shown here is derived from an EMBL/GenBank/DDBJ whole genome shotgun (WGS) entry which is preliminary data.</text>
</comment>
<organism evidence="2 3">
    <name type="scientific">Ranitomeya imitator</name>
    <name type="common">mimic poison frog</name>
    <dbReference type="NCBI Taxonomy" id="111125"/>
    <lineage>
        <taxon>Eukaryota</taxon>
        <taxon>Metazoa</taxon>
        <taxon>Chordata</taxon>
        <taxon>Craniata</taxon>
        <taxon>Vertebrata</taxon>
        <taxon>Euteleostomi</taxon>
        <taxon>Amphibia</taxon>
        <taxon>Batrachia</taxon>
        <taxon>Anura</taxon>
        <taxon>Neobatrachia</taxon>
        <taxon>Hyloidea</taxon>
        <taxon>Dendrobatidae</taxon>
        <taxon>Dendrobatinae</taxon>
        <taxon>Ranitomeya</taxon>
    </lineage>
</organism>
<gene>
    <name evidence="2" type="ORF">RIMI_LOCUS20044408</name>
</gene>
<dbReference type="InterPro" id="IPR058912">
    <property type="entry name" value="HTH_animal"/>
</dbReference>
<protein>
    <recommendedName>
        <fullName evidence="1">Reverse transcriptase domain-containing protein</fullName>
    </recommendedName>
</protein>
<evidence type="ECO:0000313" key="2">
    <source>
        <dbReference type="EMBL" id="CAJ0965210.1"/>
    </source>
</evidence>
<accession>A0ABN9MFZ7</accession>
<sequence length="285" mass="32466">DSSHLIRTCRDMNIPSEALLVTCDVESLYLNIGHEDGIAAVLYFLDLIPDSDRMHDSLIVDLLDFILKHNYFVFDRTFFLQVSGVAMGARCAPALANLFLGWWEATVVYPMALFKTHVRYRLRYIDDLFLCGTGTSMECQEFIEALNHNAHNIILTQTMSPSSVTFLDLQVTMENGSLLTSLFSKPMATNSLLEYRSFHPVHTKRGVPIGQFLRVRRNCTEDNVFHMEARELTSRLKERNYPRRCILAAYERARSQNQVSLLTAKTKVVNSKPALSLLSILIGHM</sequence>
<proteinExistence type="predicted"/>
<dbReference type="PROSITE" id="PS50878">
    <property type="entry name" value="RT_POL"/>
    <property type="match status" value="1"/>
</dbReference>
<name>A0ABN9MFZ7_9NEOB</name>
<keyword evidence="3" id="KW-1185">Reference proteome</keyword>
<feature type="domain" description="Reverse transcriptase" evidence="1">
    <location>
        <begin position="1"/>
        <end position="209"/>
    </location>
</feature>
<dbReference type="Pfam" id="PF26215">
    <property type="entry name" value="HTH_animal"/>
    <property type="match status" value="1"/>
</dbReference>
<evidence type="ECO:0000259" key="1">
    <source>
        <dbReference type="PROSITE" id="PS50878"/>
    </source>
</evidence>
<dbReference type="PANTHER" id="PTHR21301:SF13">
    <property type="match status" value="1"/>
</dbReference>
<reference evidence="2" key="1">
    <citation type="submission" date="2023-07" db="EMBL/GenBank/DDBJ databases">
        <authorList>
            <person name="Stuckert A."/>
        </authorList>
    </citation>
    <scope>NUCLEOTIDE SEQUENCE</scope>
</reference>
<evidence type="ECO:0000313" key="3">
    <source>
        <dbReference type="Proteomes" id="UP001176940"/>
    </source>
</evidence>
<dbReference type="EMBL" id="CAUEEQ010065758">
    <property type="protein sequence ID" value="CAJ0965210.1"/>
    <property type="molecule type" value="Genomic_DNA"/>
</dbReference>
<dbReference type="InterPro" id="IPR000477">
    <property type="entry name" value="RT_dom"/>
</dbReference>